<accession>A0A165ESV3</accession>
<organism evidence="2 3">
    <name type="scientific">Calocera cornea HHB12733</name>
    <dbReference type="NCBI Taxonomy" id="1353952"/>
    <lineage>
        <taxon>Eukaryota</taxon>
        <taxon>Fungi</taxon>
        <taxon>Dikarya</taxon>
        <taxon>Basidiomycota</taxon>
        <taxon>Agaricomycotina</taxon>
        <taxon>Dacrymycetes</taxon>
        <taxon>Dacrymycetales</taxon>
        <taxon>Dacrymycetaceae</taxon>
        <taxon>Calocera</taxon>
    </lineage>
</organism>
<feature type="region of interest" description="Disordered" evidence="1">
    <location>
        <begin position="185"/>
        <end position="207"/>
    </location>
</feature>
<name>A0A165ESV3_9BASI</name>
<dbReference type="AlphaFoldDB" id="A0A165ESV3"/>
<dbReference type="Proteomes" id="UP000076842">
    <property type="component" value="Unassembled WGS sequence"/>
</dbReference>
<evidence type="ECO:0000313" key="2">
    <source>
        <dbReference type="EMBL" id="KZT55461.1"/>
    </source>
</evidence>
<protein>
    <submittedName>
        <fullName evidence="2">Uncharacterized protein</fullName>
    </submittedName>
</protein>
<sequence length="614" mass="68225">MIMIHPSRPQYPVAQSHPHLLIPVGNYVGPRTGSLYILRYTSSRHRTFTSSRAMEPDVDGAASAVASDDLSRINTTQSESDVPPAVEASRVRGPLPTTGSTAQAHGSLFPSYWGLVSQSHSVDGHSTPGNQAGTQSDDMEVEVNFDAESASDTSRLRTTETIRPARSVVSSVPPAMHVDRNKGIVTRSGSGRKASGSNSRTMDAPPQVEDVNIDDVDWEDPLHDNDLWQAQAEAEARGIGERADAYAWPVESHVIDWSAYLHNTDRILEKFPSYPSIPIWVYAKSSRWAADRAKALNAPRQIENCHRDRFHMHGQAVHAWQAKGAVFRRNLMAKVYLPALLDHLEFGDRVIGALVQATFVAKIDDGPGNLPEVQVHFSRLIQNNSGMKKIGDQMAIAFKRGIADIAHENFTNYKQLEWTNQQRKLQRKTPLENLTEPPSIPMRELVNHANMQEVRDSSVVPPDIAARVGVKAYSRLNDQNLYVVSPQPAESEVAPQLQPQDHVHERVEVILPSPSAPVIRNFQDTPPDVSPHDIGHILQDEIITYLDGWDIQSTKARQEFAMRAAALYWCCSPLSWRAQLETMLTPNATAAGVVDKICFAMECQHLSDWMNGLR</sequence>
<gene>
    <name evidence="2" type="ORF">CALCODRAFT_510078</name>
</gene>
<dbReference type="EMBL" id="KV423994">
    <property type="protein sequence ID" value="KZT55461.1"/>
    <property type="molecule type" value="Genomic_DNA"/>
</dbReference>
<keyword evidence="3" id="KW-1185">Reference proteome</keyword>
<proteinExistence type="predicted"/>
<reference evidence="2 3" key="1">
    <citation type="journal article" date="2016" name="Mol. Biol. Evol.">
        <title>Comparative Genomics of Early-Diverging Mushroom-Forming Fungi Provides Insights into the Origins of Lignocellulose Decay Capabilities.</title>
        <authorList>
            <person name="Nagy L.G."/>
            <person name="Riley R."/>
            <person name="Tritt A."/>
            <person name="Adam C."/>
            <person name="Daum C."/>
            <person name="Floudas D."/>
            <person name="Sun H."/>
            <person name="Yadav J.S."/>
            <person name="Pangilinan J."/>
            <person name="Larsson K.H."/>
            <person name="Matsuura K."/>
            <person name="Barry K."/>
            <person name="Labutti K."/>
            <person name="Kuo R."/>
            <person name="Ohm R.A."/>
            <person name="Bhattacharya S.S."/>
            <person name="Shirouzu T."/>
            <person name="Yoshinaga Y."/>
            <person name="Martin F.M."/>
            <person name="Grigoriev I.V."/>
            <person name="Hibbett D.S."/>
        </authorList>
    </citation>
    <scope>NUCLEOTIDE SEQUENCE [LARGE SCALE GENOMIC DNA]</scope>
    <source>
        <strain evidence="2 3">HHB12733</strain>
    </source>
</reference>
<evidence type="ECO:0000256" key="1">
    <source>
        <dbReference type="SAM" id="MobiDB-lite"/>
    </source>
</evidence>
<dbReference type="InParanoid" id="A0A165ESV3"/>
<evidence type="ECO:0000313" key="3">
    <source>
        <dbReference type="Proteomes" id="UP000076842"/>
    </source>
</evidence>